<feature type="compositionally biased region" description="Polar residues" evidence="2">
    <location>
        <begin position="60"/>
        <end position="76"/>
    </location>
</feature>
<dbReference type="AlphaFoldDB" id="A0A136IM58"/>
<evidence type="ECO:0000313" key="4">
    <source>
        <dbReference type="EMBL" id="KXJ86057.1"/>
    </source>
</evidence>
<dbReference type="InterPro" id="IPR001138">
    <property type="entry name" value="Zn2Cys6_DnaBD"/>
</dbReference>
<dbReference type="Proteomes" id="UP000070501">
    <property type="component" value="Unassembled WGS sequence"/>
</dbReference>
<organism evidence="4 5">
    <name type="scientific">Microdochium bolleyi</name>
    <dbReference type="NCBI Taxonomy" id="196109"/>
    <lineage>
        <taxon>Eukaryota</taxon>
        <taxon>Fungi</taxon>
        <taxon>Dikarya</taxon>
        <taxon>Ascomycota</taxon>
        <taxon>Pezizomycotina</taxon>
        <taxon>Sordariomycetes</taxon>
        <taxon>Xylariomycetidae</taxon>
        <taxon>Xylariales</taxon>
        <taxon>Microdochiaceae</taxon>
        <taxon>Microdochium</taxon>
    </lineage>
</organism>
<evidence type="ECO:0000313" key="5">
    <source>
        <dbReference type="Proteomes" id="UP000070501"/>
    </source>
</evidence>
<evidence type="ECO:0000259" key="3">
    <source>
        <dbReference type="PROSITE" id="PS50048"/>
    </source>
</evidence>
<feature type="non-terminal residue" evidence="4">
    <location>
        <position position="104"/>
    </location>
</feature>
<dbReference type="InterPro" id="IPR052400">
    <property type="entry name" value="Zn2-C6_fungal_TF"/>
</dbReference>
<dbReference type="SMART" id="SM00066">
    <property type="entry name" value="GAL4"/>
    <property type="match status" value="1"/>
</dbReference>
<dbReference type="OrthoDB" id="5350673at2759"/>
<dbReference type="EMBL" id="KQ964271">
    <property type="protein sequence ID" value="KXJ86057.1"/>
    <property type="molecule type" value="Genomic_DNA"/>
</dbReference>
<sequence length="104" mass="11173">MGRGHTKSRFGCRECKQRHVKCDESRPSCVNCTTVKRHCSFLTTGTATPLPRLPPVLTPENSSSPASADPGQSQVAPSAAPPWSTSLTSDRDQDSAQTVQPTHL</sequence>
<feature type="region of interest" description="Disordered" evidence="2">
    <location>
        <begin position="44"/>
        <end position="104"/>
    </location>
</feature>
<dbReference type="SUPFAM" id="SSF57701">
    <property type="entry name" value="Zn2/Cys6 DNA-binding domain"/>
    <property type="match status" value="1"/>
</dbReference>
<feature type="domain" description="Zn(2)-C6 fungal-type" evidence="3">
    <location>
        <begin position="11"/>
        <end position="41"/>
    </location>
</feature>
<dbReference type="GO" id="GO:0008270">
    <property type="term" value="F:zinc ion binding"/>
    <property type="evidence" value="ECO:0007669"/>
    <property type="project" value="InterPro"/>
</dbReference>
<dbReference type="InterPro" id="IPR036864">
    <property type="entry name" value="Zn2-C6_fun-type_DNA-bd_sf"/>
</dbReference>
<proteinExistence type="predicted"/>
<evidence type="ECO:0000256" key="2">
    <source>
        <dbReference type="SAM" id="MobiDB-lite"/>
    </source>
</evidence>
<dbReference type="PANTHER" id="PTHR47657">
    <property type="entry name" value="STEROL REGULATORY ELEMENT-BINDING PROTEIN ECM22"/>
    <property type="match status" value="1"/>
</dbReference>
<feature type="compositionally biased region" description="Polar residues" evidence="2">
    <location>
        <begin position="95"/>
        <end position="104"/>
    </location>
</feature>
<keyword evidence="1" id="KW-0539">Nucleus</keyword>
<keyword evidence="5" id="KW-1185">Reference proteome</keyword>
<dbReference type="Pfam" id="PF00172">
    <property type="entry name" value="Zn_clus"/>
    <property type="match status" value="1"/>
</dbReference>
<dbReference type="Gene3D" id="4.10.240.10">
    <property type="entry name" value="Zn(2)-C6 fungal-type DNA-binding domain"/>
    <property type="match status" value="1"/>
</dbReference>
<name>A0A136IM58_9PEZI</name>
<accession>A0A136IM58</accession>
<gene>
    <name evidence="4" type="ORF">Micbo1qcDRAFT_168867</name>
</gene>
<dbReference type="CDD" id="cd00067">
    <property type="entry name" value="GAL4"/>
    <property type="match status" value="1"/>
</dbReference>
<dbReference type="PROSITE" id="PS00463">
    <property type="entry name" value="ZN2_CY6_FUNGAL_1"/>
    <property type="match status" value="1"/>
</dbReference>
<evidence type="ECO:0000256" key="1">
    <source>
        <dbReference type="ARBA" id="ARBA00023242"/>
    </source>
</evidence>
<dbReference type="InParanoid" id="A0A136IM58"/>
<protein>
    <recommendedName>
        <fullName evidence="3">Zn(2)-C6 fungal-type domain-containing protein</fullName>
    </recommendedName>
</protein>
<dbReference type="PANTHER" id="PTHR47657:SF7">
    <property type="entry name" value="STEROL REGULATORY ELEMENT-BINDING PROTEIN ECM22"/>
    <property type="match status" value="1"/>
</dbReference>
<dbReference type="PROSITE" id="PS50048">
    <property type="entry name" value="ZN2_CY6_FUNGAL_2"/>
    <property type="match status" value="1"/>
</dbReference>
<dbReference type="GO" id="GO:0000981">
    <property type="term" value="F:DNA-binding transcription factor activity, RNA polymerase II-specific"/>
    <property type="evidence" value="ECO:0007669"/>
    <property type="project" value="InterPro"/>
</dbReference>
<reference evidence="5" key="1">
    <citation type="submission" date="2016-02" db="EMBL/GenBank/DDBJ databases">
        <title>Draft genome sequence of Microdochium bolleyi, a fungal endophyte of beachgrass.</title>
        <authorList>
            <consortium name="DOE Joint Genome Institute"/>
            <person name="David A.S."/>
            <person name="May G."/>
            <person name="Haridas S."/>
            <person name="Lim J."/>
            <person name="Wang M."/>
            <person name="Labutti K."/>
            <person name="Lipzen A."/>
            <person name="Barry K."/>
            <person name="Grigoriev I.V."/>
        </authorList>
    </citation>
    <scope>NUCLEOTIDE SEQUENCE [LARGE SCALE GENOMIC DNA]</scope>
    <source>
        <strain evidence="5">J235TASD1</strain>
    </source>
</reference>